<feature type="disulfide bond" evidence="22">
    <location>
        <begin position="301"/>
        <end position="317"/>
    </location>
</feature>
<dbReference type="Proteomes" id="UP000700334">
    <property type="component" value="Unassembled WGS sequence"/>
</dbReference>
<dbReference type="PANTHER" id="PTHR11485">
    <property type="entry name" value="TRANSFERRIN"/>
    <property type="match status" value="1"/>
</dbReference>
<comment type="caution">
    <text evidence="24">The sequence shown here is derived from an EMBL/GenBank/DDBJ whole genome shotgun (WGS) entry which is preliminary data.</text>
</comment>
<keyword evidence="10" id="KW-0732">Signal</keyword>
<keyword evidence="7" id="KW-0964">Secreted</keyword>
<keyword evidence="25" id="KW-1185">Reference proteome</keyword>
<evidence type="ECO:0000256" key="14">
    <source>
        <dbReference type="ARBA" id="ARBA00022855"/>
    </source>
</evidence>
<evidence type="ECO:0000256" key="10">
    <source>
        <dbReference type="ARBA" id="ARBA00022729"/>
    </source>
</evidence>
<feature type="disulfide bond" evidence="22">
    <location>
        <begin position="500"/>
        <end position="513"/>
    </location>
</feature>
<dbReference type="GO" id="GO:0005886">
    <property type="term" value="C:plasma membrane"/>
    <property type="evidence" value="ECO:0007669"/>
    <property type="project" value="TreeGrafter"/>
</dbReference>
<name>A0A8J6AIS6_GALPY</name>
<feature type="disulfide bond" evidence="22">
    <location>
        <begin position="598"/>
        <end position="696"/>
    </location>
</feature>
<dbReference type="EMBL" id="JAGFMF010011466">
    <property type="protein sequence ID" value="KAG8521623.1"/>
    <property type="molecule type" value="Genomic_DNA"/>
</dbReference>
<keyword evidence="18 22" id="KW-1015">Disulfide bond</keyword>
<evidence type="ECO:0000313" key="25">
    <source>
        <dbReference type="Proteomes" id="UP000700334"/>
    </source>
</evidence>
<keyword evidence="12" id="KW-0378">Hydrolase</keyword>
<feature type="binding site" evidence="20">
    <location>
        <position position="604"/>
    </location>
    <ligand>
        <name>hydrogencarbonate</name>
        <dbReference type="ChEBI" id="CHEBI:17544"/>
        <label>1</label>
    </ligand>
</feature>
<feature type="binding site" evidence="20">
    <location>
        <position position="600"/>
    </location>
    <ligand>
        <name>hydrogencarbonate</name>
        <dbReference type="ChEBI" id="CHEBI:17544"/>
        <label>1</label>
    </ligand>
</feature>
<evidence type="ECO:0000256" key="2">
    <source>
        <dbReference type="ARBA" id="ARBA00003194"/>
    </source>
</evidence>
<dbReference type="PROSITE" id="PS00206">
    <property type="entry name" value="TRANSFERRIN_LIKE_2"/>
    <property type="match status" value="1"/>
</dbReference>
<evidence type="ECO:0000256" key="7">
    <source>
        <dbReference type="ARBA" id="ARBA00022525"/>
    </source>
</evidence>
<evidence type="ECO:0000256" key="9">
    <source>
        <dbReference type="ARBA" id="ARBA00022723"/>
    </source>
</evidence>
<evidence type="ECO:0000256" key="12">
    <source>
        <dbReference type="ARBA" id="ARBA00022801"/>
    </source>
</evidence>
<dbReference type="GO" id="GO:0006508">
    <property type="term" value="P:proteolysis"/>
    <property type="evidence" value="ECO:0007669"/>
    <property type="project" value="UniProtKB-KW"/>
</dbReference>
<dbReference type="PROSITE" id="PS00207">
    <property type="entry name" value="TRANSFERRIN_LIKE_3"/>
    <property type="match status" value="2"/>
</dbReference>
<dbReference type="Gene3D" id="3.40.190.10">
    <property type="entry name" value="Periplasmic binding protein-like II"/>
    <property type="match status" value="4"/>
</dbReference>
<dbReference type="GO" id="GO:0055037">
    <property type="term" value="C:recycling endosome"/>
    <property type="evidence" value="ECO:0007669"/>
    <property type="project" value="TreeGrafter"/>
</dbReference>
<reference evidence="24" key="1">
    <citation type="journal article" date="2021" name="Evol. Appl.">
        <title>The genome of the Pyrenean desman and the effects of bottlenecks and inbreeding on the genomic landscape of an endangered species.</title>
        <authorList>
            <person name="Escoda L."/>
            <person name="Castresana J."/>
        </authorList>
    </citation>
    <scope>NUCLEOTIDE SEQUENCE</scope>
    <source>
        <strain evidence="24">IBE-C5619</strain>
    </source>
</reference>
<evidence type="ECO:0000256" key="17">
    <source>
        <dbReference type="ARBA" id="ARBA00023065"/>
    </source>
</evidence>
<dbReference type="PROSITE" id="PS51408">
    <property type="entry name" value="TRANSFERRIN_LIKE_4"/>
    <property type="match status" value="2"/>
</dbReference>
<feature type="disulfide bond" evidence="22">
    <location>
        <begin position="622"/>
        <end position="839"/>
    </location>
</feature>
<dbReference type="InterPro" id="IPR001156">
    <property type="entry name" value="Transferrin-like_dom"/>
</dbReference>
<keyword evidence="15" id="KW-0391">Immunity</keyword>
<feature type="domain" description="Transferrin-like" evidence="23">
    <location>
        <begin position="1"/>
        <end position="477"/>
    </location>
</feature>
<feature type="disulfide bond" evidence="22">
    <location>
        <begin position="163"/>
        <end position="342"/>
    </location>
</feature>
<dbReference type="PRINTS" id="PR00422">
    <property type="entry name" value="TRANSFERRIN"/>
</dbReference>
<keyword evidence="9 21" id="KW-0479">Metal-binding</keyword>
<feature type="binding site" evidence="21">
    <location>
        <position position="759"/>
    </location>
    <ligand>
        <name>Fe(3+)</name>
        <dbReference type="ChEBI" id="CHEBI:29034"/>
        <label>1</label>
    </ligand>
</feature>
<feature type="disulfide bond" evidence="22">
    <location>
        <begin position="490"/>
        <end position="522"/>
    </location>
</feature>
<comment type="subcellular location">
    <subcellularLocation>
        <location evidence="3">Secreted</location>
    </subcellularLocation>
</comment>
<organism evidence="24 25">
    <name type="scientific">Galemys pyrenaicus</name>
    <name type="common">Iberian desman</name>
    <name type="synonym">Pyrenean desman</name>
    <dbReference type="NCBI Taxonomy" id="202257"/>
    <lineage>
        <taxon>Eukaryota</taxon>
        <taxon>Metazoa</taxon>
        <taxon>Chordata</taxon>
        <taxon>Craniata</taxon>
        <taxon>Vertebrata</taxon>
        <taxon>Euteleostomi</taxon>
        <taxon>Mammalia</taxon>
        <taxon>Eutheria</taxon>
        <taxon>Laurasiatheria</taxon>
        <taxon>Eulipotyphla</taxon>
        <taxon>Talpidae</taxon>
        <taxon>Galemys</taxon>
    </lineage>
</organism>
<dbReference type="PIRSF" id="PIRSF002549">
    <property type="entry name" value="Transferrin"/>
    <property type="match status" value="1"/>
</dbReference>
<evidence type="ECO:0000256" key="1">
    <source>
        <dbReference type="ARBA" id="ARBA00002831"/>
    </source>
</evidence>
<keyword evidence="13" id="KW-0720">Serine protease</keyword>
<dbReference type="AlphaFoldDB" id="A0A8J6AIS6"/>
<comment type="function">
    <text evidence="2">The lactotransferrin transferrin-like domain 1 functions as a serine protease of the peptidase S60 family that cuts arginine rich regions. This function contributes to the antimicrobial activity. Shows a preferential cleavage at -Arg-Ser-Arg-Arg-|- and -Arg-Arg-Ser-Arg-|-, and of Z-Phe-Arg-|-aminomethylcoumarin sites.</text>
</comment>
<evidence type="ECO:0000256" key="20">
    <source>
        <dbReference type="PIRSR" id="PIRSR002549-2"/>
    </source>
</evidence>
<keyword evidence="19" id="KW-0325">Glycoprotein</keyword>
<dbReference type="GO" id="GO:0019731">
    <property type="term" value="P:antibacterial humoral response"/>
    <property type="evidence" value="ECO:0007669"/>
    <property type="project" value="TreeGrafter"/>
</dbReference>
<feature type="disulfide bond" evidence="22">
    <location>
        <begin position="789"/>
        <end position="794"/>
    </location>
</feature>
<feature type="binding site" evidence="20">
    <location>
        <position position="606"/>
    </location>
    <ligand>
        <name>hydrogencarbonate</name>
        <dbReference type="ChEBI" id="CHEBI:17544"/>
        <label>1</label>
    </ligand>
</feature>
<accession>A0A8J6AIS6</accession>
<evidence type="ECO:0000256" key="19">
    <source>
        <dbReference type="ARBA" id="ARBA00023180"/>
    </source>
</evidence>
<feature type="disulfide bond" evidence="22">
    <location>
        <begin position="666"/>
        <end position="679"/>
    </location>
</feature>
<evidence type="ECO:0000256" key="4">
    <source>
        <dbReference type="ARBA" id="ARBA00018107"/>
    </source>
</evidence>
<dbReference type="PANTHER" id="PTHR11485:SF55">
    <property type="entry name" value="LACTOTRANSFERRIN"/>
    <property type="match status" value="1"/>
</dbReference>
<dbReference type="GO" id="GO:0006826">
    <property type="term" value="P:iron ion transport"/>
    <property type="evidence" value="ECO:0007669"/>
    <property type="project" value="UniProtKB-KW"/>
</dbReference>
<dbReference type="GO" id="GO:0008236">
    <property type="term" value="F:serine-type peptidase activity"/>
    <property type="evidence" value="ECO:0007669"/>
    <property type="project" value="UniProtKB-KW"/>
</dbReference>
<evidence type="ECO:0000256" key="5">
    <source>
        <dbReference type="ARBA" id="ARBA00022448"/>
    </source>
</evidence>
<evidence type="ECO:0000256" key="22">
    <source>
        <dbReference type="PIRSR" id="PIRSR002549-4"/>
    </source>
</evidence>
<evidence type="ECO:0000256" key="6">
    <source>
        <dbReference type="ARBA" id="ARBA00022496"/>
    </source>
</evidence>
<evidence type="ECO:0000313" key="24">
    <source>
        <dbReference type="EMBL" id="KAG8521623.1"/>
    </source>
</evidence>
<feature type="disulfide bond" evidence="22">
    <location>
        <begin position="566"/>
        <end position="811"/>
    </location>
</feature>
<feature type="disulfide bond" evidence="22">
    <location>
        <begin position="737"/>
        <end position="751"/>
    </location>
</feature>
<evidence type="ECO:0000256" key="11">
    <source>
        <dbReference type="ARBA" id="ARBA00022737"/>
    </source>
</evidence>
<evidence type="ECO:0000256" key="13">
    <source>
        <dbReference type="ARBA" id="ARBA00022825"/>
    </source>
</evidence>
<feature type="disulfide bond" evidence="22">
    <location>
        <begin position="375"/>
        <end position="389"/>
    </location>
</feature>
<dbReference type="OrthoDB" id="5914301at2759"/>
<feature type="binding site" evidence="20">
    <location>
        <position position="172"/>
    </location>
    <ligand>
        <name>hydrogencarbonate</name>
        <dbReference type="ChEBI" id="CHEBI:17544"/>
        <label>1</label>
    </ligand>
</feature>
<keyword evidence="17" id="KW-0406">Ion transport</keyword>
<evidence type="ECO:0000256" key="3">
    <source>
        <dbReference type="ARBA" id="ARBA00004613"/>
    </source>
</evidence>
<feature type="binding site" evidence="21">
    <location>
        <position position="537"/>
    </location>
    <ligand>
        <name>Fe(3+)</name>
        <dbReference type="ChEBI" id="CHEBI:29034"/>
        <label>1</label>
    </ligand>
</feature>
<feature type="disulfide bond" evidence="22">
    <location>
        <begin position="655"/>
        <end position="669"/>
    </location>
</feature>
<feature type="binding site" evidence="20">
    <location>
        <position position="607"/>
    </location>
    <ligand>
        <name>hydrogencarbonate</name>
        <dbReference type="ChEBI" id="CHEBI:17544"/>
        <label>1</label>
    </ligand>
</feature>
<feature type="binding site" evidence="21">
    <location>
        <position position="397"/>
    </location>
    <ligand>
        <name>Fe(3+)</name>
        <dbReference type="ChEBI" id="CHEBI:29034"/>
        <label>1</label>
    </ligand>
</feature>
<feature type="binding site" evidence="21">
    <location>
        <position position="690"/>
    </location>
    <ligand>
        <name>Fe(3+)</name>
        <dbReference type="ChEBI" id="CHEBI:29034"/>
        <label>2</label>
    </ligand>
</feature>
<dbReference type="SUPFAM" id="SSF53850">
    <property type="entry name" value="Periplasmic binding protein-like II"/>
    <property type="match status" value="3"/>
</dbReference>
<keyword evidence="11" id="KW-0677">Repeat</keyword>
<protein>
    <recommendedName>
        <fullName evidence="4">Lactotransferrin</fullName>
    </recommendedName>
</protein>
<dbReference type="InterPro" id="IPR018195">
    <property type="entry name" value="Transferrin_Fe_BS"/>
</dbReference>
<keyword evidence="5" id="KW-0813">Transport</keyword>
<dbReference type="GO" id="GO:0001503">
    <property type="term" value="P:ossification"/>
    <property type="evidence" value="ECO:0007669"/>
    <property type="project" value="UniProtKB-KW"/>
</dbReference>
<dbReference type="CDD" id="cd13617">
    <property type="entry name" value="PBP2_transferrin_C"/>
    <property type="match status" value="1"/>
</dbReference>
<dbReference type="GO" id="GO:0005769">
    <property type="term" value="C:early endosome"/>
    <property type="evidence" value="ECO:0007669"/>
    <property type="project" value="TreeGrafter"/>
</dbReference>
<keyword evidence="16 21" id="KW-0408">Iron</keyword>
<evidence type="ECO:0000256" key="18">
    <source>
        <dbReference type="ARBA" id="ARBA00023157"/>
    </source>
</evidence>
<evidence type="ECO:0000256" key="15">
    <source>
        <dbReference type="ARBA" id="ARBA00022859"/>
    </source>
</evidence>
<evidence type="ECO:0000256" key="16">
    <source>
        <dbReference type="ARBA" id="ARBA00023004"/>
    </source>
</evidence>
<dbReference type="Pfam" id="PF00405">
    <property type="entry name" value="Transferrin"/>
    <property type="match status" value="4"/>
</dbReference>
<dbReference type="InterPro" id="IPR016357">
    <property type="entry name" value="Transferrin"/>
</dbReference>
<dbReference type="GO" id="GO:0046872">
    <property type="term" value="F:metal ion binding"/>
    <property type="evidence" value="ECO:0007669"/>
    <property type="project" value="UniProtKB-KW"/>
</dbReference>
<gene>
    <name evidence="24" type="ORF">J0S82_005794</name>
</gene>
<proteinExistence type="predicted"/>
<evidence type="ECO:0000256" key="21">
    <source>
        <dbReference type="PIRSR" id="PIRSR002549-3"/>
    </source>
</evidence>
<sequence length="844" mass="90452">MKKVGRPSVTCVRRTSHLQCVQAIAANKADAVTLEGSLMFEAGLAPFNLRPVAAEFYETRESEFSLGAGKLVALALGLCTLRVGPWTASHFEGTESLRPLGQILPHWGRTCLLPGETAGSTTKVNVWFLFPSAEQPQIYNYALAIVKKASSFQLSQLQGVKACLPGTGSTTGWNIPMGVLRRFLNWAGPPEPLQRGEVAGVGCGRSQAGVSLLAAYTGHLETTPAAGGAGSSAASAALQGGCRAWAHQQSECPPSREAVREGWMLTGKPASARPGCGGGWLMPRRMPLRPTAAAEFFSASCAPCVDGNQYPSLCRLCAGTAANKCVCSSKEPYFGDLGAFQCLKDGAGEVAFVNERVLFESPPDRVDWDQYELLCPDNTRRPVQAYKDCHLARVPSHTVVARSSSGMDDLIWELLRRAQERFGKGKSSAFALFGSPPGQKDLLFRDSASGFLRIPRGIDSALYLGPSFLTAMRNLRKKERAGQPEQVVWCAVGSDELRKCTRWSGLSDGVVACASAPSPEGCIELVLKGEADAMSLDGGYIYVAGKCGLVPVLAENRKSNKRNSDCVQKPDEGYLGVAVVRKSNVGLTWNSLRGRKSCHTAVGRTAGWNIPMGLLFNQTGSCRFGKESRGAGGGRLSGAGVLCCDACDEFFSQSCAPGAEPSSSLCTLCIGDAQGKHRCAANSSERYQGYTGAFRCLVSNAGDVAFVKDSTVLDNTNGKNTAAWAEGLKLEDFELLCLDGSRKPVTEAQNCHLAVAPNHAVVSRREKAGLVEEVLLQQQAQFGRNGRDCPGKFCLFQSETKNLLFNDNTECLARLQGKTTYEKYLGQDYVTAVANLRQCSTSRK</sequence>
<feature type="binding site" evidence="21">
    <location>
        <position position="574"/>
    </location>
    <ligand>
        <name>Fe(3+)</name>
        <dbReference type="ChEBI" id="CHEBI:29034"/>
        <label>1</label>
    </ligand>
</feature>
<evidence type="ECO:0000259" key="23">
    <source>
        <dbReference type="PROSITE" id="PS51408"/>
    </source>
</evidence>
<keyword evidence="8" id="KW-0645">Protease</keyword>
<evidence type="ECO:0000256" key="8">
    <source>
        <dbReference type="ARBA" id="ARBA00022670"/>
    </source>
</evidence>
<dbReference type="FunFam" id="3.40.190.10:FF:000095">
    <property type="entry name" value="Lactotransferrin"/>
    <property type="match status" value="1"/>
</dbReference>
<feature type="domain" description="Transferrin-like" evidence="23">
    <location>
        <begin position="487"/>
        <end position="838"/>
    </location>
</feature>
<keyword evidence="6" id="KW-0410">Iron transport</keyword>
<feature type="disulfide bond" evidence="22">
    <location>
        <begin position="314"/>
        <end position="325"/>
    </location>
</feature>
<dbReference type="SMART" id="SM00094">
    <property type="entry name" value="TR_FER"/>
    <property type="match status" value="2"/>
</dbReference>
<dbReference type="GO" id="GO:0005615">
    <property type="term" value="C:extracellular space"/>
    <property type="evidence" value="ECO:0007669"/>
    <property type="project" value="InterPro"/>
</dbReference>
<keyword evidence="14" id="KW-0892">Osteogenesis</keyword>
<comment type="function">
    <text evidence="1">Transferrins are iron binding transport proteins which can bind two Fe(3+) ions in association with the binding of an anion, usually bicarbonate.</text>
</comment>